<dbReference type="Pfam" id="PF07004">
    <property type="entry name" value="SHIPPO-rpt"/>
    <property type="match status" value="1"/>
</dbReference>
<proteinExistence type="predicted"/>
<evidence type="ECO:0000313" key="3">
    <source>
        <dbReference type="Proteomes" id="UP000655588"/>
    </source>
</evidence>
<accession>A0A833S0I4</accession>
<keyword evidence="1" id="KW-0472">Membrane</keyword>
<gene>
    <name evidence="2" type="ORF">E2986_08073</name>
</gene>
<evidence type="ECO:0008006" key="4">
    <source>
        <dbReference type="Google" id="ProtNLM"/>
    </source>
</evidence>
<dbReference type="Proteomes" id="UP000655588">
    <property type="component" value="Unassembled WGS sequence"/>
</dbReference>
<evidence type="ECO:0000256" key="1">
    <source>
        <dbReference type="SAM" id="Phobius"/>
    </source>
</evidence>
<dbReference type="InterPro" id="IPR010736">
    <property type="entry name" value="SHIPPO-rpt"/>
</dbReference>
<keyword evidence="1" id="KW-0812">Transmembrane</keyword>
<sequence length="717" mass="82821">MGMMTIVYKINFSATDNVLAYRARQRLEPRYKFQRALCPKKRRGPANCHRRGLQQMTSHPLNGKFIQNMGNHSCYYFVTMLIFIFIVCRVKTLRHQQRNQTKLVNFCVILRKNHVKRSFKMAYNRTERFPKIITQTPPKIGPGTYDISDLPPLERHLADFHPFLSGSKRRTIAITRDAERLPGPGTYNIKEPQRHIPERSFQNLNPPKLNLDKKPRFKEKISEGPGPLDYHVATDFIKLRKIRSHPGTWKGPAGKLCLTRPPRSIVPTAASVPDKNYTGYSINQYGSLVKNPLLRKKPTFFYNVAREETNTTTLLYKGNFWSRMTGRKEARPFLTPGPGDYEHETKKTAAQIYDEKIREERRMTCRQSRFLDTLYRRKTSENFPAPNAYNIKGNFDKFFRIDCKCDSYITEPPPFGQTAKRFEDKMESDVPGPDRYDPPVQIKCTGSIYPAPFGTCAGRFQKESENTGPVDNLSKKHVFVSGPSDYHLRVGNLAYESEKRYRYTYLNQTHPRRYFETISSCQDKEDYDDVCSPEKTEEKKCAIYHAAFKSRTKRFLEIRKKAPDPGAYDVLTAFRANRDKCDFLCPRLAPPFGTRSSRLPKSPRDIKDMPDPTYYNLATDISENVKGGVIPESEKIEEISFAPPPTRYCIHPYLSSSILKRSFNVTLGESRVITNWTKHEKGKKDPRCPCANENRVIISIFASVISDAPRHSTFEVK</sequence>
<keyword evidence="3" id="KW-1185">Reference proteome</keyword>
<evidence type="ECO:0000313" key="2">
    <source>
        <dbReference type="EMBL" id="KAF3421372.1"/>
    </source>
</evidence>
<dbReference type="InterPro" id="IPR051291">
    <property type="entry name" value="CIMAP"/>
</dbReference>
<dbReference type="PANTHER" id="PTHR21580:SF60">
    <property type="entry name" value="SPERM-TAIL PG-RICH REPEAT-CONTAINING PROTEIN 2"/>
    <property type="match status" value="1"/>
</dbReference>
<comment type="caution">
    <text evidence="2">The sequence shown here is derived from an EMBL/GenBank/DDBJ whole genome shotgun (WGS) entry which is preliminary data.</text>
</comment>
<protein>
    <recommendedName>
        <fullName evidence="4">Sperm-tail PG-rich repeat-containing protein 2</fullName>
    </recommendedName>
</protein>
<name>A0A833S0I4_9HYME</name>
<keyword evidence="1" id="KW-1133">Transmembrane helix</keyword>
<dbReference type="PANTHER" id="PTHR21580">
    <property type="entry name" value="SHIPPO-1-RELATED"/>
    <property type="match status" value="1"/>
</dbReference>
<dbReference type="EMBL" id="WNWW01000871">
    <property type="protein sequence ID" value="KAF3421372.1"/>
    <property type="molecule type" value="Genomic_DNA"/>
</dbReference>
<reference evidence="2" key="1">
    <citation type="submission" date="2019-11" db="EMBL/GenBank/DDBJ databases">
        <title>The nuclear and mitochondrial genomes of Frieseomelitta varia - a highly eusocial stingless bee (Meliponini) with a permanently sterile worker caste.</title>
        <authorList>
            <person name="Freitas F.C.P."/>
            <person name="Lourenco A.P."/>
            <person name="Nunes F.M.F."/>
            <person name="Paschoal A.R."/>
            <person name="Abreu F.C.P."/>
            <person name="Barbin F.O."/>
            <person name="Bataglia L."/>
            <person name="Cardoso-Junior C.A.M."/>
            <person name="Cervoni M.S."/>
            <person name="Silva S.R."/>
            <person name="Dalarmi F."/>
            <person name="Del Lama M.A."/>
            <person name="Depintor T.S."/>
            <person name="Ferreira K.M."/>
            <person name="Goria P.S."/>
            <person name="Jaskot M.C."/>
            <person name="Lago D.C."/>
            <person name="Luna-Lucena D."/>
            <person name="Moda L.M."/>
            <person name="Nascimento L."/>
            <person name="Pedrino M."/>
            <person name="Rabico F.O."/>
            <person name="Sanches F.C."/>
            <person name="Santos D.E."/>
            <person name="Santos C.G."/>
            <person name="Vieira J."/>
            <person name="Lopes T.F."/>
            <person name="Barchuk A.R."/>
            <person name="Hartfelder K."/>
            <person name="Simoes Z.L.P."/>
            <person name="Bitondi M.M.G."/>
            <person name="Pinheiro D.G."/>
        </authorList>
    </citation>
    <scope>NUCLEOTIDE SEQUENCE</scope>
    <source>
        <strain evidence="2">USP_RPSP 00005682</strain>
        <tissue evidence="2">Whole individual</tissue>
    </source>
</reference>
<dbReference type="AlphaFoldDB" id="A0A833S0I4"/>
<feature type="transmembrane region" description="Helical" evidence="1">
    <location>
        <begin position="74"/>
        <end position="92"/>
    </location>
</feature>
<organism evidence="2 3">
    <name type="scientific">Frieseomelitta varia</name>
    <dbReference type="NCBI Taxonomy" id="561572"/>
    <lineage>
        <taxon>Eukaryota</taxon>
        <taxon>Metazoa</taxon>
        <taxon>Ecdysozoa</taxon>
        <taxon>Arthropoda</taxon>
        <taxon>Hexapoda</taxon>
        <taxon>Insecta</taxon>
        <taxon>Pterygota</taxon>
        <taxon>Neoptera</taxon>
        <taxon>Endopterygota</taxon>
        <taxon>Hymenoptera</taxon>
        <taxon>Apocrita</taxon>
        <taxon>Aculeata</taxon>
        <taxon>Apoidea</taxon>
        <taxon>Anthophila</taxon>
        <taxon>Apidae</taxon>
        <taxon>Frieseomelitta</taxon>
    </lineage>
</organism>